<dbReference type="GO" id="GO:0005524">
    <property type="term" value="F:ATP binding"/>
    <property type="evidence" value="ECO:0007669"/>
    <property type="project" value="UniProtKB-UniRule"/>
</dbReference>
<dbReference type="PANTHER" id="PTHR24421:SF37">
    <property type="entry name" value="SENSOR HISTIDINE KINASE NARS"/>
    <property type="match status" value="1"/>
</dbReference>
<evidence type="ECO:0000256" key="10">
    <source>
        <dbReference type="ARBA" id="ARBA00022989"/>
    </source>
</evidence>
<dbReference type="EC" id="2.7.13.3" evidence="13"/>
<comment type="catalytic activity">
    <reaction evidence="1 13">
        <text>ATP + protein L-histidine = ADP + protein N-phospho-L-histidine.</text>
        <dbReference type="EC" id="2.7.13.3"/>
    </reaction>
</comment>
<dbReference type="InterPro" id="IPR017202">
    <property type="entry name" value="LiaS/VraS"/>
</dbReference>
<dbReference type="Pfam" id="PF07730">
    <property type="entry name" value="HisKA_3"/>
    <property type="match status" value="1"/>
</dbReference>
<feature type="domain" description="Histidine kinase" evidence="15">
    <location>
        <begin position="150"/>
        <end position="346"/>
    </location>
</feature>
<keyword evidence="3 13" id="KW-1003">Cell membrane</keyword>
<evidence type="ECO:0000256" key="3">
    <source>
        <dbReference type="ARBA" id="ARBA00022475"/>
    </source>
</evidence>
<dbReference type="Pfam" id="PF02518">
    <property type="entry name" value="HATPase_c"/>
    <property type="match status" value="1"/>
</dbReference>
<dbReference type="InterPro" id="IPR005467">
    <property type="entry name" value="His_kinase_dom"/>
</dbReference>
<evidence type="ECO:0000256" key="11">
    <source>
        <dbReference type="ARBA" id="ARBA00023012"/>
    </source>
</evidence>
<dbReference type="GO" id="GO:0046983">
    <property type="term" value="F:protein dimerization activity"/>
    <property type="evidence" value="ECO:0007669"/>
    <property type="project" value="InterPro"/>
</dbReference>
<dbReference type="SUPFAM" id="SSF55874">
    <property type="entry name" value="ATPase domain of HSP90 chaperone/DNA topoisomerase II/histidine kinase"/>
    <property type="match status" value="1"/>
</dbReference>
<evidence type="ECO:0000256" key="12">
    <source>
        <dbReference type="ARBA" id="ARBA00023136"/>
    </source>
</evidence>
<sequence length="350" mass="39508">MKKLSSIRYLFIRSHLYAVLLTTIMLLTFLLSIYVIVSPDWLTGGSLVVFMLFYILFGIAISFYAGFKSGGKIKDRLDNLSVMITQFANGHYDYRAYFNERDEIARVSSEMNELGEKLQNQVRSLKRMADAKADYANSAHKAAVIEERQRLARELHDAVSQQLFALTMMSEAAVRQVDKQPKAAGAQIREVAETALKAQSEMRALLLHLRPVHLSGDGLADGIKRLVGELKQKTQLDFTVQIESDLELSEAVEEHLFRIVQEALSNILRHAGANSVKVELFTRSNGLFLHIRDDGQGFDAEEDKKRKTSYGLKTMTERTEELGGVFKVRSIRGEGTYIDIHIPSYIKGEV</sequence>
<comment type="subcellular location">
    <subcellularLocation>
        <location evidence="2 13">Cell membrane</location>
        <topology evidence="2 13">Multi-pass membrane protein</topology>
    </subcellularLocation>
</comment>
<feature type="transmembrane region" description="Helical" evidence="14">
    <location>
        <begin position="16"/>
        <end position="37"/>
    </location>
</feature>
<keyword evidence="11 13" id="KW-0902">Two-component regulatory system</keyword>
<gene>
    <name evidence="17" type="primary">liaS</name>
    <name evidence="17" type="ORF">GCM10007063_13470</name>
</gene>
<dbReference type="InterPro" id="IPR011712">
    <property type="entry name" value="Sig_transdc_His_kin_sub3_dim/P"/>
</dbReference>
<dbReference type="AlphaFoldDB" id="A0A917UXB2"/>
<dbReference type="EMBL" id="BMNQ01000013">
    <property type="protein sequence ID" value="GGJ92161.1"/>
    <property type="molecule type" value="Genomic_DNA"/>
</dbReference>
<protein>
    <recommendedName>
        <fullName evidence="13">Sensor histidine kinase</fullName>
        <ecNumber evidence="13">2.7.13.3</ecNumber>
    </recommendedName>
</protein>
<keyword evidence="4" id="KW-0597">Phosphoprotein</keyword>
<dbReference type="InterPro" id="IPR050482">
    <property type="entry name" value="Sensor_HK_TwoCompSys"/>
</dbReference>
<dbReference type="RefSeq" id="WP_308430718.1">
    <property type="nucleotide sequence ID" value="NZ_BMNQ01000013.1"/>
</dbReference>
<evidence type="ECO:0000256" key="6">
    <source>
        <dbReference type="ARBA" id="ARBA00022692"/>
    </source>
</evidence>
<dbReference type="Gene3D" id="6.10.340.10">
    <property type="match status" value="1"/>
</dbReference>
<dbReference type="Gene3D" id="1.20.5.1930">
    <property type="match status" value="1"/>
</dbReference>
<accession>A0A917UXB2</accession>
<evidence type="ECO:0000256" key="2">
    <source>
        <dbReference type="ARBA" id="ARBA00004651"/>
    </source>
</evidence>
<evidence type="ECO:0000256" key="4">
    <source>
        <dbReference type="ARBA" id="ARBA00022553"/>
    </source>
</evidence>
<organism evidence="17 18">
    <name type="scientific">Lentibacillus kapialis</name>
    <dbReference type="NCBI Taxonomy" id="340214"/>
    <lineage>
        <taxon>Bacteria</taxon>
        <taxon>Bacillati</taxon>
        <taxon>Bacillota</taxon>
        <taxon>Bacilli</taxon>
        <taxon>Bacillales</taxon>
        <taxon>Bacillaceae</taxon>
        <taxon>Lentibacillus</taxon>
    </lineage>
</organism>
<evidence type="ECO:0000256" key="9">
    <source>
        <dbReference type="ARBA" id="ARBA00022840"/>
    </source>
</evidence>
<keyword evidence="8 13" id="KW-0418">Kinase</keyword>
<feature type="transmembrane region" description="Helical" evidence="14">
    <location>
        <begin position="43"/>
        <end position="67"/>
    </location>
</feature>
<keyword evidence="10 14" id="KW-1133">Transmembrane helix</keyword>
<evidence type="ECO:0000313" key="17">
    <source>
        <dbReference type="EMBL" id="GGJ92161.1"/>
    </source>
</evidence>
<dbReference type="PROSITE" id="PS50109">
    <property type="entry name" value="HIS_KIN"/>
    <property type="match status" value="1"/>
</dbReference>
<evidence type="ECO:0000256" key="13">
    <source>
        <dbReference type="PIRNR" id="PIRNR037431"/>
    </source>
</evidence>
<keyword evidence="5 13" id="KW-0808">Transferase</keyword>
<dbReference type="PIRSF" id="PIRSF037431">
    <property type="entry name" value="STHK_LiaS"/>
    <property type="match status" value="1"/>
</dbReference>
<keyword evidence="18" id="KW-1185">Reference proteome</keyword>
<feature type="domain" description="HAMP" evidence="16">
    <location>
        <begin position="71"/>
        <end position="123"/>
    </location>
</feature>
<evidence type="ECO:0000256" key="14">
    <source>
        <dbReference type="SAM" id="Phobius"/>
    </source>
</evidence>
<comment type="caution">
    <text evidence="17">The sequence shown here is derived from an EMBL/GenBank/DDBJ whole genome shotgun (WGS) entry which is preliminary data.</text>
</comment>
<dbReference type="GO" id="GO:0005886">
    <property type="term" value="C:plasma membrane"/>
    <property type="evidence" value="ECO:0007669"/>
    <property type="project" value="UniProtKB-SubCell"/>
</dbReference>
<dbReference type="InterPro" id="IPR036890">
    <property type="entry name" value="HATPase_C_sf"/>
</dbReference>
<dbReference type="InterPro" id="IPR003594">
    <property type="entry name" value="HATPase_dom"/>
</dbReference>
<name>A0A917UXB2_9BACI</name>
<keyword evidence="9 13" id="KW-0067">ATP-binding</keyword>
<proteinExistence type="predicted"/>
<keyword evidence="7 13" id="KW-0547">Nucleotide-binding</keyword>
<keyword evidence="6 14" id="KW-0812">Transmembrane</keyword>
<evidence type="ECO:0000256" key="7">
    <source>
        <dbReference type="ARBA" id="ARBA00022741"/>
    </source>
</evidence>
<dbReference type="PROSITE" id="PS50885">
    <property type="entry name" value="HAMP"/>
    <property type="match status" value="1"/>
</dbReference>
<dbReference type="CDD" id="cd16917">
    <property type="entry name" value="HATPase_UhpB-NarQ-NarX-like"/>
    <property type="match status" value="1"/>
</dbReference>
<evidence type="ECO:0000256" key="5">
    <source>
        <dbReference type="ARBA" id="ARBA00022679"/>
    </source>
</evidence>
<evidence type="ECO:0000259" key="16">
    <source>
        <dbReference type="PROSITE" id="PS50885"/>
    </source>
</evidence>
<evidence type="ECO:0000256" key="8">
    <source>
        <dbReference type="ARBA" id="ARBA00022777"/>
    </source>
</evidence>
<dbReference type="GO" id="GO:0000155">
    <property type="term" value="F:phosphorelay sensor kinase activity"/>
    <property type="evidence" value="ECO:0007669"/>
    <property type="project" value="UniProtKB-UniRule"/>
</dbReference>
<evidence type="ECO:0000256" key="1">
    <source>
        <dbReference type="ARBA" id="ARBA00000085"/>
    </source>
</evidence>
<keyword evidence="12 13" id="KW-0472">Membrane</keyword>
<reference evidence="17" key="1">
    <citation type="journal article" date="2014" name="Int. J. Syst. Evol. Microbiol.">
        <title>Complete genome sequence of Corynebacterium casei LMG S-19264T (=DSM 44701T), isolated from a smear-ripened cheese.</title>
        <authorList>
            <consortium name="US DOE Joint Genome Institute (JGI-PGF)"/>
            <person name="Walter F."/>
            <person name="Albersmeier A."/>
            <person name="Kalinowski J."/>
            <person name="Ruckert C."/>
        </authorList>
    </citation>
    <scope>NUCLEOTIDE SEQUENCE</scope>
    <source>
        <strain evidence="17">JCM 12580</strain>
    </source>
</reference>
<dbReference type="SMART" id="SM00387">
    <property type="entry name" value="HATPase_c"/>
    <property type="match status" value="1"/>
</dbReference>
<dbReference type="PANTHER" id="PTHR24421">
    <property type="entry name" value="NITRATE/NITRITE SENSOR PROTEIN NARX-RELATED"/>
    <property type="match status" value="1"/>
</dbReference>
<dbReference type="Proteomes" id="UP000658382">
    <property type="component" value="Unassembled WGS sequence"/>
</dbReference>
<evidence type="ECO:0000259" key="15">
    <source>
        <dbReference type="PROSITE" id="PS50109"/>
    </source>
</evidence>
<reference evidence="17" key="2">
    <citation type="submission" date="2020-09" db="EMBL/GenBank/DDBJ databases">
        <authorList>
            <person name="Sun Q."/>
            <person name="Ohkuma M."/>
        </authorList>
    </citation>
    <scope>NUCLEOTIDE SEQUENCE</scope>
    <source>
        <strain evidence="17">JCM 12580</strain>
    </source>
</reference>
<evidence type="ECO:0000313" key="18">
    <source>
        <dbReference type="Proteomes" id="UP000658382"/>
    </source>
</evidence>
<dbReference type="InterPro" id="IPR003660">
    <property type="entry name" value="HAMP_dom"/>
</dbReference>
<dbReference type="Gene3D" id="3.30.565.10">
    <property type="entry name" value="Histidine kinase-like ATPase, C-terminal domain"/>
    <property type="match status" value="1"/>
</dbReference>